<dbReference type="PANTHER" id="PTHR32479">
    <property type="entry name" value="GLYCOLATE OXIDASE IRON-SULFUR SUBUNIT"/>
    <property type="match status" value="1"/>
</dbReference>
<evidence type="ECO:0000313" key="9">
    <source>
        <dbReference type="Proteomes" id="UP000243333"/>
    </source>
</evidence>
<dbReference type="InterPro" id="IPR012257">
    <property type="entry name" value="Glc_ox_4Fe-4S"/>
</dbReference>
<keyword evidence="6" id="KW-0249">Electron transport</keyword>
<dbReference type="Pfam" id="PF13183">
    <property type="entry name" value="Fer4_8"/>
    <property type="match status" value="1"/>
</dbReference>
<evidence type="ECO:0000313" key="8">
    <source>
        <dbReference type="EMBL" id="SDF02310.1"/>
    </source>
</evidence>
<keyword evidence="4 6" id="KW-0408">Iron</keyword>
<dbReference type="PROSITE" id="PS00198">
    <property type="entry name" value="4FE4S_FER_1"/>
    <property type="match status" value="2"/>
</dbReference>
<comment type="function">
    <text evidence="6">Component of a complex that catalyzes the oxidation of glycolate to glyoxylate.</text>
</comment>
<dbReference type="InterPro" id="IPR009051">
    <property type="entry name" value="Helical_ferredxn"/>
</dbReference>
<protein>
    <recommendedName>
        <fullName evidence="6">Glycolate oxidase iron-sulfur subunit</fullName>
        <ecNumber evidence="6">1.1.99.14</ecNumber>
    </recommendedName>
</protein>
<dbReference type="STRING" id="1123285.SAMN05660235_00187"/>
<keyword evidence="1 6" id="KW-0004">4Fe-4S</keyword>
<evidence type="ECO:0000256" key="3">
    <source>
        <dbReference type="ARBA" id="ARBA00022737"/>
    </source>
</evidence>
<accession>A0A1G7HPH6</accession>
<dbReference type="SUPFAM" id="SSF46548">
    <property type="entry name" value="alpha-helical ferredoxin"/>
    <property type="match status" value="1"/>
</dbReference>
<keyword evidence="2 6" id="KW-0479">Metal-binding</keyword>
<organism evidence="8 9">
    <name type="scientific">Sporolituus thermophilus DSM 23256</name>
    <dbReference type="NCBI Taxonomy" id="1123285"/>
    <lineage>
        <taxon>Bacteria</taxon>
        <taxon>Bacillati</taxon>
        <taxon>Bacillota</taxon>
        <taxon>Negativicutes</taxon>
        <taxon>Selenomonadales</taxon>
        <taxon>Sporomusaceae</taxon>
        <taxon>Sporolituus</taxon>
    </lineage>
</organism>
<dbReference type="InterPro" id="IPR017896">
    <property type="entry name" value="4Fe4S_Fe-S-bd"/>
</dbReference>
<dbReference type="OrthoDB" id="5241828at2"/>
<evidence type="ECO:0000256" key="2">
    <source>
        <dbReference type="ARBA" id="ARBA00022723"/>
    </source>
</evidence>
<dbReference type="AlphaFoldDB" id="A0A1G7HPH6"/>
<evidence type="ECO:0000256" key="5">
    <source>
        <dbReference type="ARBA" id="ARBA00023014"/>
    </source>
</evidence>
<dbReference type="InterPro" id="IPR004017">
    <property type="entry name" value="Cys_rich_dom"/>
</dbReference>
<gene>
    <name evidence="8" type="ORF">SAMN05660235_00187</name>
</gene>
<dbReference type="EMBL" id="FNBU01000001">
    <property type="protein sequence ID" value="SDF02310.1"/>
    <property type="molecule type" value="Genomic_DNA"/>
</dbReference>
<comment type="catalytic activity">
    <reaction evidence="6">
        <text>glycolate + A = glyoxylate + AH2</text>
        <dbReference type="Rhea" id="RHEA:21264"/>
        <dbReference type="ChEBI" id="CHEBI:13193"/>
        <dbReference type="ChEBI" id="CHEBI:17499"/>
        <dbReference type="ChEBI" id="CHEBI:29805"/>
        <dbReference type="ChEBI" id="CHEBI:36655"/>
        <dbReference type="EC" id="1.1.99.14"/>
    </reaction>
</comment>
<name>A0A1G7HPH6_9FIRM</name>
<dbReference type="GO" id="GO:0046872">
    <property type="term" value="F:metal ion binding"/>
    <property type="evidence" value="ECO:0007669"/>
    <property type="project" value="UniProtKB-UniRule"/>
</dbReference>
<dbReference type="InterPro" id="IPR017900">
    <property type="entry name" value="4Fe4S_Fe_S_CS"/>
</dbReference>
<dbReference type="PANTHER" id="PTHR32479:SF17">
    <property type="entry name" value="GLYCOLATE OXIDASE IRON-SULFUR SUBUNIT"/>
    <property type="match status" value="1"/>
</dbReference>
<evidence type="ECO:0000256" key="1">
    <source>
        <dbReference type="ARBA" id="ARBA00022485"/>
    </source>
</evidence>
<feature type="domain" description="4Fe-4S ferredoxin-type" evidence="7">
    <location>
        <begin position="11"/>
        <end position="41"/>
    </location>
</feature>
<keyword evidence="9" id="KW-1185">Reference proteome</keyword>
<dbReference type="Gene3D" id="1.10.1060.10">
    <property type="entry name" value="Alpha-helical ferredoxin"/>
    <property type="match status" value="1"/>
</dbReference>
<keyword evidence="5 6" id="KW-0411">Iron-sulfur</keyword>
<reference evidence="9" key="1">
    <citation type="submission" date="2016-10" db="EMBL/GenBank/DDBJ databases">
        <authorList>
            <person name="Varghese N."/>
            <person name="Submissions S."/>
        </authorList>
    </citation>
    <scope>NUCLEOTIDE SEQUENCE [LARGE SCALE GENOMIC DNA]</scope>
    <source>
        <strain evidence="9">DSM 23256</strain>
    </source>
</reference>
<comment type="cofactor">
    <cofactor evidence="6">
        <name>[4Fe-4S] cluster</name>
        <dbReference type="ChEBI" id="CHEBI:49883"/>
    </cofactor>
    <text evidence="6">Binds 2 [4Fe-4S] clusters.</text>
</comment>
<evidence type="ECO:0000256" key="6">
    <source>
        <dbReference type="PIRNR" id="PIRNR000139"/>
    </source>
</evidence>
<proteinExistence type="predicted"/>
<keyword evidence="6" id="KW-0813">Transport</keyword>
<dbReference type="EC" id="1.1.99.14" evidence="6"/>
<evidence type="ECO:0000259" key="7">
    <source>
        <dbReference type="PROSITE" id="PS51379"/>
    </source>
</evidence>
<sequence length="407" mass="44116">MSNTDKRDLLQKVSSIVSQCDRCGTCLTVCPLFGVKDIEASSARGKNNIARALVQGGFEPTPDVLEAMNFCLLCRTCVDNCPSKVKTDEAMMAVRQYFADKSGAGIKYKALGTMLKHRTLVKMSAGALGVLRKVGLNRFVPFGMAPSGLTREQYLANFAGPAALGGPAPHRSVSLPANAKVAYFYGCGMRMMFPEAARETVAILRTLSEPKLVDNVCCGLPHLAHGLRGDFLELAKENIRLFEDVDVVVSDCASCSGMLKHVASYFADDPEWKDRAAAFSRKIMGLSEYLVKVGYQPRQRSIVKITFHEPCHLGRGQGIKKQPRQLLTAAADYVEMPGADTCCGGAGSFHIDYPDIAEAILDKKRANIEQTGAQIVVTECPVCLVQLNKAAAKSAGKFRAMHISQVL</sequence>
<dbReference type="Pfam" id="PF02754">
    <property type="entry name" value="CCG"/>
    <property type="match status" value="2"/>
</dbReference>
<dbReference type="RefSeq" id="WP_093687217.1">
    <property type="nucleotide sequence ID" value="NZ_FNBU01000001.1"/>
</dbReference>
<evidence type="ECO:0000256" key="4">
    <source>
        <dbReference type="ARBA" id="ARBA00023004"/>
    </source>
</evidence>
<dbReference type="PROSITE" id="PS51379">
    <property type="entry name" value="4FE4S_FER_2"/>
    <property type="match status" value="1"/>
</dbReference>
<keyword evidence="3" id="KW-0677">Repeat</keyword>
<dbReference type="PIRSF" id="PIRSF000139">
    <property type="entry name" value="Glc_ox_4Fe-4S"/>
    <property type="match status" value="1"/>
</dbReference>
<dbReference type="GO" id="GO:0019154">
    <property type="term" value="F:glycolate dehydrogenase activity"/>
    <property type="evidence" value="ECO:0007669"/>
    <property type="project" value="UniProtKB-EC"/>
</dbReference>
<dbReference type="Proteomes" id="UP000243333">
    <property type="component" value="Unassembled WGS sequence"/>
</dbReference>
<dbReference type="GO" id="GO:0051539">
    <property type="term" value="F:4 iron, 4 sulfur cluster binding"/>
    <property type="evidence" value="ECO:0007669"/>
    <property type="project" value="UniProtKB-UniRule"/>
</dbReference>
<comment type="catalytic activity">
    <reaction evidence="6">
        <text>(R)-lactate + A = pyruvate + AH2</text>
        <dbReference type="Rhea" id="RHEA:15089"/>
        <dbReference type="ChEBI" id="CHEBI:13193"/>
        <dbReference type="ChEBI" id="CHEBI:15361"/>
        <dbReference type="ChEBI" id="CHEBI:16004"/>
        <dbReference type="ChEBI" id="CHEBI:17499"/>
    </reaction>
</comment>